<feature type="compositionally biased region" description="Acidic residues" evidence="11">
    <location>
        <begin position="565"/>
        <end position="578"/>
    </location>
</feature>
<evidence type="ECO:0000256" key="9">
    <source>
        <dbReference type="ARBA" id="ARBA00023306"/>
    </source>
</evidence>
<evidence type="ECO:0000256" key="6">
    <source>
        <dbReference type="ARBA" id="ARBA00022776"/>
    </source>
</evidence>
<evidence type="ECO:0000313" key="14">
    <source>
        <dbReference type="Proteomes" id="UP000515158"/>
    </source>
</evidence>
<evidence type="ECO:0000256" key="10">
    <source>
        <dbReference type="PIRNR" id="PIRNR017127"/>
    </source>
</evidence>
<keyword evidence="14" id="KW-1185">Reference proteome</keyword>
<dbReference type="OrthoDB" id="436262at2759"/>
<keyword evidence="6 10" id="KW-0498">Mitosis</keyword>
<evidence type="ECO:0000259" key="13">
    <source>
        <dbReference type="Pfam" id="PF12922"/>
    </source>
</evidence>
<feature type="compositionally biased region" description="Basic residues" evidence="11">
    <location>
        <begin position="589"/>
        <end position="598"/>
    </location>
</feature>
<dbReference type="PANTHER" id="PTHR14222">
    <property type="entry name" value="CONDENSIN"/>
    <property type="match status" value="1"/>
</dbReference>
<dbReference type="PANTHER" id="PTHR14222:SF2">
    <property type="entry name" value="CONDENSIN COMPLEX SUBUNIT 1"/>
    <property type="match status" value="1"/>
</dbReference>
<evidence type="ECO:0000256" key="5">
    <source>
        <dbReference type="ARBA" id="ARBA00022618"/>
    </source>
</evidence>
<feature type="compositionally biased region" description="Acidic residues" evidence="11">
    <location>
        <begin position="1408"/>
        <end position="1422"/>
    </location>
</feature>
<accession>A0A6P8YMK8</accession>
<dbReference type="Pfam" id="PF12922">
    <property type="entry name" value="Cnd1_N"/>
    <property type="match status" value="1"/>
</dbReference>
<protein>
    <recommendedName>
        <fullName evidence="10">Condensin complex subunit 1</fullName>
    </recommendedName>
</protein>
<sequence length="1436" mass="162561">MDFDFTIPLNLDDLLHNESPFYVVREVATLRELKTKIEESRRSLAEDGCSFILEHFDTLFSFLVQAKDLDIRGLTPVLHQSILGIEQMVNCFPHLIEDDMHPDQRKKFLNIAKMIIFIFGHAFKIIEDKRLGKDMLFDIKGRKKTAKSIEQDSWDDDRNQSLYALYGFVQLPIQKLWNPPVVEEDFVSLISNACYKMLEDPGISAAKMRPVRESIFQILGTLVSRFQHGLSCTVKIVQLLKIYEHLCTPLAECVIALVQDYGCRGFLKEIVREISESDSIYESNGSKAYSVFLTEISKNASNLVLPIMSHLLPHLDSDPYTMRNCVLEIIGEVVIQILTSETMDDTLRDTRNTFLDHLQEHLLDSNAYVRSKALKVWQRLAQEKSIPLSRFGDLLSDVVERIEDVSWTVVRSAVQLVKAILESNPFGAKMDLETLKEKLLLEEKTLAKLQEESCNLENMTRAQRWEIILPSITLALESTLKTGDIDDNDEQDEAIDEAEMLSTLRDVRSSIDKKEYEQAVRLARKTEKLLAGACDLRKDKRLEWQVDYFVRMLKKIYVEMSEEQEAEGVGDGDDEDKENVENTQGDAKKKSKKGKKRRLQDLHPADDEKAGESEAVKAASTQARVVQYLKDCIVFAEEMGRAIDMITSLLHCGQAQVIQDTVEFLSTAYHFGFDQSESGIKQMLLLVWSGEASVKEAVATAYKSLYLETHPGVPMGRAQSVEIVRNLCKLLKTLGQNEKAALEILVIEWVSSGALDKSCIQVMWERFSRTLTDTTADESQGALQLLTMVAASTMRTVQTNIDVLVKVGFGVKGERQSVIIKDTCAALLKLVPSGRVTTDEEPLRYPRDHCMFQTLSDILREGFTDTEDHEYLSMAEAALDVIYQLSEKPDTTCGEILTDVLDQVKEAQNFEPNEGESKELHCSAELLTRLIFFIGHTAYQQWVHLDKHMFRELKRRNRLREKFAEETKDLKTKAAATKEKRKKKGSQSKDNPNESALQTSVLSASHILLEKQEADDELGGDIGADDAEAEYINTICESEILSGDNLLSKLSPIVVSVCANPQKFTSIHLQATASLSLTKLMLVSSDFCERHLQLVFTMMEKSSVPEIRSNLVYAMGDLANRFPNLIEPWTKHFYSRLGDNSSKVRQDTILVLKHLITNEMVKVRGQISDLALCIVDPEAQISGMASMLFEELSKKGNTLYNVMPDIISRLSNPSSNVEEEKFQTIMKFLMQLIQKDRQMESLIDKLCQRFRASSHERQWSDLAYCLGLMQYSDRSLRRLLENLPCYAEKLTVPSIYDTFCDILHQAGKTQKPERLQIVEELTSKINECLQKGLPEGGSTKCDSATAESQDSDDEGRKPSLSSRTPGRRLKIEPRTPGGRGRGRGRGRGSNRGQGRNVRRRNTMAAISSEEESSSSSESDDDDVFVKKSNARRRGRR</sequence>
<feature type="domain" description="Condensin complex subunit 1 C-terminal" evidence="12">
    <location>
        <begin position="1107"/>
        <end position="1266"/>
    </location>
</feature>
<evidence type="ECO:0000256" key="7">
    <source>
        <dbReference type="ARBA" id="ARBA00023067"/>
    </source>
</evidence>
<keyword evidence="9 10" id="KW-0131">Cell cycle</keyword>
<keyword evidence="7 10" id="KW-0226">DNA condensation</keyword>
<dbReference type="InterPro" id="IPR007673">
    <property type="entry name" value="Condensin_cplx_su1"/>
</dbReference>
<dbReference type="RefSeq" id="XP_034238390.1">
    <property type="nucleotide sequence ID" value="XM_034382499.1"/>
</dbReference>
<evidence type="ECO:0000256" key="3">
    <source>
        <dbReference type="ARBA" id="ARBA00009606"/>
    </source>
</evidence>
<reference evidence="15" key="1">
    <citation type="submission" date="2025-08" db="UniProtKB">
        <authorList>
            <consortium name="RefSeq"/>
        </authorList>
    </citation>
    <scope>IDENTIFICATION</scope>
    <source>
        <tissue evidence="15">Total insect</tissue>
    </source>
</reference>
<dbReference type="FunCoup" id="A0A6P8YMK8">
    <property type="interactions" value="859"/>
</dbReference>
<evidence type="ECO:0000256" key="1">
    <source>
        <dbReference type="ARBA" id="ARBA00004123"/>
    </source>
</evidence>
<proteinExistence type="inferred from homology"/>
<dbReference type="GO" id="GO:0007076">
    <property type="term" value="P:mitotic chromosome condensation"/>
    <property type="evidence" value="ECO:0007669"/>
    <property type="project" value="InterPro"/>
</dbReference>
<dbReference type="GO" id="GO:0000779">
    <property type="term" value="C:condensed chromosome, centromeric region"/>
    <property type="evidence" value="ECO:0007669"/>
    <property type="project" value="TreeGrafter"/>
</dbReference>
<dbReference type="InterPro" id="IPR011989">
    <property type="entry name" value="ARM-like"/>
</dbReference>
<feature type="region of interest" description="Disordered" evidence="11">
    <location>
        <begin position="1335"/>
        <end position="1436"/>
    </location>
</feature>
<name>A0A6P8YMK8_THRPL</name>
<dbReference type="GO" id="GO:0005634">
    <property type="term" value="C:nucleus"/>
    <property type="evidence" value="ECO:0007669"/>
    <property type="project" value="UniProtKB-SubCell"/>
</dbReference>
<keyword evidence="8" id="KW-0539">Nucleus</keyword>
<dbReference type="InterPro" id="IPR016024">
    <property type="entry name" value="ARM-type_fold"/>
</dbReference>
<dbReference type="InterPro" id="IPR032682">
    <property type="entry name" value="Cnd1_C"/>
</dbReference>
<dbReference type="GeneID" id="117643554"/>
<organism evidence="15">
    <name type="scientific">Thrips palmi</name>
    <name type="common">Melon thrips</name>
    <dbReference type="NCBI Taxonomy" id="161013"/>
    <lineage>
        <taxon>Eukaryota</taxon>
        <taxon>Metazoa</taxon>
        <taxon>Ecdysozoa</taxon>
        <taxon>Arthropoda</taxon>
        <taxon>Hexapoda</taxon>
        <taxon>Insecta</taxon>
        <taxon>Pterygota</taxon>
        <taxon>Neoptera</taxon>
        <taxon>Paraneoptera</taxon>
        <taxon>Thysanoptera</taxon>
        <taxon>Terebrantia</taxon>
        <taxon>Thripoidea</taxon>
        <taxon>Thripidae</taxon>
        <taxon>Thrips</taxon>
    </lineage>
</organism>
<dbReference type="Pfam" id="PF12717">
    <property type="entry name" value="Cnd1"/>
    <property type="match status" value="1"/>
</dbReference>
<evidence type="ECO:0000313" key="15">
    <source>
        <dbReference type="RefSeq" id="XP_034238390.1"/>
    </source>
</evidence>
<keyword evidence="5 10" id="KW-0132">Cell division</keyword>
<dbReference type="InParanoid" id="A0A6P8YMK8"/>
<comment type="similarity">
    <text evidence="3 10">Belongs to the CND1 (condensin subunit 1) family.</text>
</comment>
<evidence type="ECO:0000256" key="8">
    <source>
        <dbReference type="ARBA" id="ARBA00023242"/>
    </source>
</evidence>
<comment type="subcellular location">
    <subcellularLocation>
        <location evidence="2">Chromosome</location>
    </subcellularLocation>
    <subcellularLocation>
        <location evidence="1">Nucleus</location>
    </subcellularLocation>
</comment>
<keyword evidence="4" id="KW-0158">Chromosome</keyword>
<evidence type="ECO:0000256" key="11">
    <source>
        <dbReference type="SAM" id="MobiDB-lite"/>
    </source>
</evidence>
<evidence type="ECO:0000256" key="2">
    <source>
        <dbReference type="ARBA" id="ARBA00004286"/>
    </source>
</evidence>
<feature type="compositionally biased region" description="Basic and acidic residues" evidence="11">
    <location>
        <begin position="599"/>
        <end position="614"/>
    </location>
</feature>
<dbReference type="Proteomes" id="UP000515158">
    <property type="component" value="Unplaced"/>
</dbReference>
<dbReference type="GO" id="GO:0000796">
    <property type="term" value="C:condensin complex"/>
    <property type="evidence" value="ECO:0007669"/>
    <property type="project" value="TreeGrafter"/>
</dbReference>
<dbReference type="PIRSF" id="PIRSF017127">
    <property type="entry name" value="Condensin_D2"/>
    <property type="match status" value="1"/>
</dbReference>
<dbReference type="GO" id="GO:0010032">
    <property type="term" value="P:meiotic chromosome condensation"/>
    <property type="evidence" value="ECO:0007669"/>
    <property type="project" value="TreeGrafter"/>
</dbReference>
<dbReference type="InterPro" id="IPR026971">
    <property type="entry name" value="CND1/NCAPD3"/>
</dbReference>
<comment type="function">
    <text evidence="10">Regulatory subunit of the condensin complex, a complex required for conversion of interphase chromatin into mitotic-like condense chromosomes. The condensin complex probably introduces positive supercoils into relaxed DNA in the presence of type I topoisomerases and converts nicked DNA into positive knotted forms in the presence of type II topoisomerases.</text>
</comment>
<dbReference type="GO" id="GO:0051301">
    <property type="term" value="P:cell division"/>
    <property type="evidence" value="ECO:0007669"/>
    <property type="project" value="UniProtKB-KW"/>
</dbReference>
<feature type="region of interest" description="Disordered" evidence="11">
    <location>
        <begin position="565"/>
        <end position="614"/>
    </location>
</feature>
<feature type="region of interest" description="Disordered" evidence="11">
    <location>
        <begin position="970"/>
        <end position="996"/>
    </location>
</feature>
<dbReference type="Gene3D" id="1.25.10.10">
    <property type="entry name" value="Leucine-rich Repeat Variant"/>
    <property type="match status" value="2"/>
</dbReference>
<evidence type="ECO:0000259" key="12">
    <source>
        <dbReference type="Pfam" id="PF12717"/>
    </source>
</evidence>
<evidence type="ECO:0000256" key="4">
    <source>
        <dbReference type="ARBA" id="ARBA00022454"/>
    </source>
</evidence>
<dbReference type="KEGG" id="tpal:117643554"/>
<dbReference type="GO" id="GO:0042393">
    <property type="term" value="F:histone binding"/>
    <property type="evidence" value="ECO:0007669"/>
    <property type="project" value="TreeGrafter"/>
</dbReference>
<dbReference type="SUPFAM" id="SSF48371">
    <property type="entry name" value="ARM repeat"/>
    <property type="match status" value="2"/>
</dbReference>
<dbReference type="InterPro" id="IPR024324">
    <property type="entry name" value="Condensin_cplx_su1_N"/>
</dbReference>
<gene>
    <name evidence="15" type="primary">LOC117643554</name>
</gene>
<feature type="domain" description="Condensin complex subunit 1 N-terminal" evidence="13">
    <location>
        <begin position="86"/>
        <end position="231"/>
    </location>
</feature>